<evidence type="ECO:0000259" key="2">
    <source>
        <dbReference type="Pfam" id="PF13088"/>
    </source>
</evidence>
<dbReference type="AlphaFoldDB" id="A0A0H4PZ64"/>
<organism evidence="3 4">
    <name type="scientific">Cyclobacterium amurskyense</name>
    <dbReference type="NCBI Taxonomy" id="320787"/>
    <lineage>
        <taxon>Bacteria</taxon>
        <taxon>Pseudomonadati</taxon>
        <taxon>Bacteroidota</taxon>
        <taxon>Cytophagia</taxon>
        <taxon>Cytophagales</taxon>
        <taxon>Cyclobacteriaceae</taxon>
        <taxon>Cyclobacterium</taxon>
    </lineage>
</organism>
<feature type="signal peptide" evidence="1">
    <location>
        <begin position="1"/>
        <end position="18"/>
    </location>
</feature>
<dbReference type="RefSeq" id="WP_053086730.1">
    <property type="nucleotide sequence ID" value="NZ_CP012040.1"/>
</dbReference>
<dbReference type="Gene3D" id="2.120.10.10">
    <property type="match status" value="1"/>
</dbReference>
<evidence type="ECO:0000313" key="4">
    <source>
        <dbReference type="Proteomes" id="UP000036520"/>
    </source>
</evidence>
<dbReference type="OrthoDB" id="840152at2"/>
<protein>
    <submittedName>
        <fullName evidence="3">Putative cycloinulo-oligosaccharide fructanotransferase</fullName>
    </submittedName>
</protein>
<feature type="domain" description="Sialidase" evidence="2">
    <location>
        <begin position="126"/>
        <end position="351"/>
    </location>
</feature>
<gene>
    <name evidence="3" type="ORF">CA2015_4374</name>
</gene>
<dbReference type="PANTHER" id="PTHR43752">
    <property type="entry name" value="BNR/ASP-BOX REPEAT FAMILY PROTEIN"/>
    <property type="match status" value="1"/>
</dbReference>
<name>A0A0H4PZ64_9BACT</name>
<dbReference type="Pfam" id="PF13088">
    <property type="entry name" value="BNR_2"/>
    <property type="match status" value="1"/>
</dbReference>
<dbReference type="CDD" id="cd15482">
    <property type="entry name" value="Sialidase_non-viral"/>
    <property type="match status" value="1"/>
</dbReference>
<evidence type="ECO:0000256" key="1">
    <source>
        <dbReference type="SAM" id="SignalP"/>
    </source>
</evidence>
<dbReference type="Proteomes" id="UP000036520">
    <property type="component" value="Chromosome"/>
</dbReference>
<keyword evidence="4" id="KW-1185">Reference proteome</keyword>
<dbReference type="KEGG" id="camu:CA2015_4374"/>
<dbReference type="InterPro" id="IPR036278">
    <property type="entry name" value="Sialidase_sf"/>
</dbReference>
<reference evidence="3 4" key="1">
    <citation type="submission" date="2015-07" db="EMBL/GenBank/DDBJ databases">
        <authorList>
            <person name="Kim K.M."/>
        </authorList>
    </citation>
    <scope>NUCLEOTIDE SEQUENCE [LARGE SCALE GENOMIC DNA]</scope>
    <source>
        <strain evidence="3 4">KCTC 12363</strain>
    </source>
</reference>
<proteinExistence type="predicted"/>
<dbReference type="EMBL" id="CP012040">
    <property type="protein sequence ID" value="AKP53717.1"/>
    <property type="molecule type" value="Genomic_DNA"/>
</dbReference>
<dbReference type="GO" id="GO:0016740">
    <property type="term" value="F:transferase activity"/>
    <property type="evidence" value="ECO:0007669"/>
    <property type="project" value="UniProtKB-KW"/>
</dbReference>
<accession>A0A0H4PZ64</accession>
<sequence>MKSVFLWIGFLCSFQSFAQEVFPLWDTTVNMPELNKIPIIENVEFSVIKPFEFSKDGYRFLHGVALIWHKDKLYASFGHNKNGENTVSEEANYRVSEDGGKTWGPVKTIGRGDNVAVSHGEFLSYNGELWAFHGEYDGIMEKLRVRAFLLNEKTDVWEDKGIVARNNFWPLAAPEKMDNGNWIMSGFQVNETGSGNNPPAVAISDGDDFTKWDVVVIPMKTEKVWGESTVIIDGSIIINVARWGKQSIGLASKSNDFGQTWSILKPSNLPMTTSKPYTGQLSSGEYYLIGTTFNGVNKTRNTLTIAISRPGELFFSKVFVIRHSVFPEGVGESHPQAALAYPHAVEYQGKLYVGYSNSGGKVGRPIGKGRDTWNNNSAELAIIPIEMITSP</sequence>
<feature type="chain" id="PRO_5005208297" evidence="1">
    <location>
        <begin position="19"/>
        <end position="391"/>
    </location>
</feature>
<evidence type="ECO:0000313" key="3">
    <source>
        <dbReference type="EMBL" id="AKP53717.1"/>
    </source>
</evidence>
<dbReference type="SUPFAM" id="SSF50939">
    <property type="entry name" value="Sialidases"/>
    <property type="match status" value="1"/>
</dbReference>
<keyword evidence="1" id="KW-0732">Signal</keyword>
<dbReference type="InterPro" id="IPR011040">
    <property type="entry name" value="Sialidase"/>
</dbReference>
<dbReference type="PANTHER" id="PTHR43752:SF2">
    <property type="entry name" value="BNR_ASP-BOX REPEAT FAMILY PROTEIN"/>
    <property type="match status" value="1"/>
</dbReference>
<keyword evidence="3" id="KW-0808">Transferase</keyword>